<protein>
    <submittedName>
        <fullName evidence="2">Uncharacterized protein</fullName>
    </submittedName>
</protein>
<accession>A0A1X6PF21</accession>
<evidence type="ECO:0000313" key="3">
    <source>
        <dbReference type="Proteomes" id="UP000218209"/>
    </source>
</evidence>
<feature type="compositionally biased region" description="Basic and acidic residues" evidence="1">
    <location>
        <begin position="16"/>
        <end position="27"/>
    </location>
</feature>
<dbReference type="EMBL" id="KV918791">
    <property type="protein sequence ID" value="OSX79438.1"/>
    <property type="molecule type" value="Genomic_DNA"/>
</dbReference>
<organism evidence="2 3">
    <name type="scientific">Porphyra umbilicalis</name>
    <name type="common">Purple laver</name>
    <name type="synonym">Red alga</name>
    <dbReference type="NCBI Taxonomy" id="2786"/>
    <lineage>
        <taxon>Eukaryota</taxon>
        <taxon>Rhodophyta</taxon>
        <taxon>Bangiophyceae</taxon>
        <taxon>Bangiales</taxon>
        <taxon>Bangiaceae</taxon>
        <taxon>Porphyra</taxon>
    </lineage>
</organism>
<dbReference type="AlphaFoldDB" id="A0A1X6PF21"/>
<sequence>MDAPWAARHLAHPRVKRSDAVRSHDDGGNPVLAPSERPWRCAGAVAPSPRRVAVGPATASARVRGSVLLRARAWRRRADKDTSAAAAATVQVRVSTSGHCARCGAADASRRSATPAAAVVRPGGRRVGAAVDRRLLVPGRSTGLEGTNDADVAVAVFILQRGGKMDARLALCAADCARVSPQRPPRCS</sequence>
<dbReference type="Proteomes" id="UP000218209">
    <property type="component" value="Unassembled WGS sequence"/>
</dbReference>
<gene>
    <name evidence="2" type="ORF">BU14_0077s0058</name>
</gene>
<reference evidence="2 3" key="1">
    <citation type="submission" date="2017-03" db="EMBL/GenBank/DDBJ databases">
        <title>WGS assembly of Porphyra umbilicalis.</title>
        <authorList>
            <person name="Brawley S.H."/>
            <person name="Blouin N.A."/>
            <person name="Ficko-Blean E."/>
            <person name="Wheeler G.L."/>
            <person name="Lohr M."/>
            <person name="Goodson H.V."/>
            <person name="Jenkins J.W."/>
            <person name="Blaby-Haas C.E."/>
            <person name="Helliwell K.E."/>
            <person name="Chan C."/>
            <person name="Marriage T."/>
            <person name="Bhattacharya D."/>
            <person name="Klein A.S."/>
            <person name="Badis Y."/>
            <person name="Brodie J."/>
            <person name="Cao Y."/>
            <person name="Collen J."/>
            <person name="Dittami S.M."/>
            <person name="Gachon C.M."/>
            <person name="Green B.R."/>
            <person name="Karpowicz S."/>
            <person name="Kim J.W."/>
            <person name="Kudahl U."/>
            <person name="Lin S."/>
            <person name="Michel G."/>
            <person name="Mittag M."/>
            <person name="Olson B.J."/>
            <person name="Pangilinan J."/>
            <person name="Peng Y."/>
            <person name="Qiu H."/>
            <person name="Shu S."/>
            <person name="Singer J.T."/>
            <person name="Smith A.G."/>
            <person name="Sprecher B.N."/>
            <person name="Wagner V."/>
            <person name="Wang W."/>
            <person name="Wang Z.-Y."/>
            <person name="Yan J."/>
            <person name="Yarish C."/>
            <person name="Zoeuner-Riek S."/>
            <person name="Zhuang Y."/>
            <person name="Zou Y."/>
            <person name="Lindquist E.A."/>
            <person name="Grimwood J."/>
            <person name="Barry K."/>
            <person name="Rokhsar D.S."/>
            <person name="Schmutz J."/>
            <person name="Stiller J.W."/>
            <person name="Grossman A.R."/>
            <person name="Prochnik S.E."/>
        </authorList>
    </citation>
    <scope>NUCLEOTIDE SEQUENCE [LARGE SCALE GENOMIC DNA]</scope>
    <source>
        <strain evidence="2">4086291</strain>
    </source>
</reference>
<evidence type="ECO:0000256" key="1">
    <source>
        <dbReference type="SAM" id="MobiDB-lite"/>
    </source>
</evidence>
<proteinExistence type="predicted"/>
<feature type="region of interest" description="Disordered" evidence="1">
    <location>
        <begin position="1"/>
        <end position="35"/>
    </location>
</feature>
<keyword evidence="3" id="KW-1185">Reference proteome</keyword>
<name>A0A1X6PF21_PORUM</name>
<evidence type="ECO:0000313" key="2">
    <source>
        <dbReference type="EMBL" id="OSX79438.1"/>
    </source>
</evidence>